<dbReference type="Proteomes" id="UP000701801">
    <property type="component" value="Unassembled WGS sequence"/>
</dbReference>
<dbReference type="InterPro" id="IPR053037">
    <property type="entry name" value="Pericyclase_pydY-like"/>
</dbReference>
<dbReference type="InterPro" id="IPR012674">
    <property type="entry name" value="Calycin"/>
</dbReference>
<accession>A0A9N9Q6I0</accession>
<dbReference type="PANTHER" id="PTHR38115">
    <property type="entry name" value="LIPOCALIN-LIKE DOMAIN-CONTAINING PROTEIN"/>
    <property type="match status" value="1"/>
</dbReference>
<name>A0A9N9Q6I0_9HELO</name>
<dbReference type="OrthoDB" id="425354at2759"/>
<sequence length="183" mass="20035">MAAPPEVNLNQLDGKFMLNKKLSDSFDALLALQGVSWAVRKAASYATPRLTIKSATRLEDSMICLEIHAVVIGSGSTDNVSLDWSTVDKTDSLLGDYKAKMGWSTAAELSEDVLRDGVLNAGGTLDAKYIRIVIESSRDGMVGEHVWSFESVDGVRRYVRRLAVRKGEKVVMAKSVYDYTGKV</sequence>
<comment type="caution">
    <text evidence="1">The sequence shown here is derived from an EMBL/GenBank/DDBJ whole genome shotgun (WGS) entry which is preliminary data.</text>
</comment>
<evidence type="ECO:0000313" key="2">
    <source>
        <dbReference type="Proteomes" id="UP000701801"/>
    </source>
</evidence>
<dbReference type="Gene3D" id="2.40.128.20">
    <property type="match status" value="1"/>
</dbReference>
<keyword evidence="2" id="KW-1185">Reference proteome</keyword>
<dbReference type="EMBL" id="CAJVRM010000178">
    <property type="protein sequence ID" value="CAG8976442.1"/>
    <property type="molecule type" value="Genomic_DNA"/>
</dbReference>
<organism evidence="1 2">
    <name type="scientific">Hymenoscyphus albidus</name>
    <dbReference type="NCBI Taxonomy" id="595503"/>
    <lineage>
        <taxon>Eukaryota</taxon>
        <taxon>Fungi</taxon>
        <taxon>Dikarya</taxon>
        <taxon>Ascomycota</taxon>
        <taxon>Pezizomycotina</taxon>
        <taxon>Leotiomycetes</taxon>
        <taxon>Helotiales</taxon>
        <taxon>Helotiaceae</taxon>
        <taxon>Hymenoscyphus</taxon>
    </lineage>
</organism>
<reference evidence="1" key="1">
    <citation type="submission" date="2021-07" db="EMBL/GenBank/DDBJ databases">
        <authorList>
            <person name="Durling M."/>
        </authorList>
    </citation>
    <scope>NUCLEOTIDE SEQUENCE</scope>
</reference>
<dbReference type="PANTHER" id="PTHR38115:SF1">
    <property type="entry name" value="LIPOCALIN-LIKE DOMAIN-CONTAINING PROTEIN"/>
    <property type="match status" value="1"/>
</dbReference>
<protein>
    <submittedName>
        <fullName evidence="1">Uncharacterized protein</fullName>
    </submittedName>
</protein>
<evidence type="ECO:0000313" key="1">
    <source>
        <dbReference type="EMBL" id="CAG8976442.1"/>
    </source>
</evidence>
<gene>
    <name evidence="1" type="ORF">HYALB_00008031</name>
</gene>
<proteinExistence type="predicted"/>
<dbReference type="AlphaFoldDB" id="A0A9N9Q6I0"/>